<evidence type="ECO:0000256" key="2">
    <source>
        <dbReference type="ARBA" id="ARBA00007560"/>
    </source>
</evidence>
<name>A0A8H7BRJ6_9FUNG</name>
<evidence type="ECO:0000313" key="6">
    <source>
        <dbReference type="Proteomes" id="UP000605846"/>
    </source>
</evidence>
<dbReference type="Proteomes" id="UP000605846">
    <property type="component" value="Unassembled WGS sequence"/>
</dbReference>
<dbReference type="GO" id="GO:0000993">
    <property type="term" value="F:RNA polymerase II complex binding"/>
    <property type="evidence" value="ECO:0007669"/>
    <property type="project" value="TreeGrafter"/>
</dbReference>
<evidence type="ECO:0000256" key="4">
    <source>
        <dbReference type="SAM" id="MobiDB-lite"/>
    </source>
</evidence>
<evidence type="ECO:0000313" key="5">
    <source>
        <dbReference type="EMBL" id="KAF7728496.1"/>
    </source>
</evidence>
<sequence length="374" mass="43207">MRTDFICRVRYRNTLPPIPFAPKLLAIPALTEKHVRCESTSNLADRTLYSLHTDPAFAVPFDNAVVEYINEMETNHEEATRIVEEIAEEDKILLTSPPEENKEKRPSTKPNVTWLRRSEYIAADTRTSTVRREAMEHQFAMSGRKATFNYQDYITREGQVKGVEDTFRQPDLGSLWHPKTKAKAKRIIPLLPDMMCWENIYTIGQFNQDPSDDRRQTKRRRQESKDPQQTEAVDRGILRPIANPHDPSDNYLIWFLPDEDASRRLKKQKSSHASLGSEVGLESGIDQFEILTHSNMKPLNFEAVRDYTYNNDNAPQHQHMLITVRDDGEGAAAHYNLLKSRMVAQKKRAMGAEAKKYLPEDDYEKPNVLTVTYE</sequence>
<dbReference type="GO" id="GO:0003682">
    <property type="term" value="F:chromatin binding"/>
    <property type="evidence" value="ECO:0007669"/>
    <property type="project" value="TreeGrafter"/>
</dbReference>
<dbReference type="AlphaFoldDB" id="A0A8H7BRJ6"/>
<keyword evidence="6" id="KW-1185">Reference proteome</keyword>
<dbReference type="Pfam" id="PF03985">
    <property type="entry name" value="Paf1"/>
    <property type="match status" value="1"/>
</dbReference>
<dbReference type="PANTHER" id="PTHR23188">
    <property type="entry name" value="RNA POLYMERASE II-ASSOCIATED FACTOR 1 HOMOLOG"/>
    <property type="match status" value="1"/>
</dbReference>
<feature type="region of interest" description="Disordered" evidence="4">
    <location>
        <begin position="207"/>
        <end position="244"/>
    </location>
</feature>
<evidence type="ECO:0000256" key="3">
    <source>
        <dbReference type="ARBA" id="ARBA00023242"/>
    </source>
</evidence>
<gene>
    <name evidence="5" type="primary">PAF1</name>
    <name evidence="5" type="ORF">EC973_006049</name>
</gene>
<proteinExistence type="inferred from homology"/>
<dbReference type="GO" id="GO:0006368">
    <property type="term" value="P:transcription elongation by RNA polymerase II"/>
    <property type="evidence" value="ECO:0007669"/>
    <property type="project" value="InterPro"/>
</dbReference>
<organism evidence="5 6">
    <name type="scientific">Apophysomyces ossiformis</name>
    <dbReference type="NCBI Taxonomy" id="679940"/>
    <lineage>
        <taxon>Eukaryota</taxon>
        <taxon>Fungi</taxon>
        <taxon>Fungi incertae sedis</taxon>
        <taxon>Mucoromycota</taxon>
        <taxon>Mucoromycotina</taxon>
        <taxon>Mucoromycetes</taxon>
        <taxon>Mucorales</taxon>
        <taxon>Mucorineae</taxon>
        <taxon>Mucoraceae</taxon>
        <taxon>Apophysomyces</taxon>
    </lineage>
</organism>
<comment type="caution">
    <text evidence="5">The sequence shown here is derived from an EMBL/GenBank/DDBJ whole genome shotgun (WGS) entry which is preliminary data.</text>
</comment>
<dbReference type="GO" id="GO:0016593">
    <property type="term" value="C:Cdc73/Paf1 complex"/>
    <property type="evidence" value="ECO:0007669"/>
    <property type="project" value="InterPro"/>
</dbReference>
<comment type="subcellular location">
    <subcellularLocation>
        <location evidence="1">Nucleus</location>
    </subcellularLocation>
</comment>
<dbReference type="OrthoDB" id="10260285at2759"/>
<accession>A0A8H7BRJ6</accession>
<protein>
    <submittedName>
        <fullName evidence="5">RNA polymerase-associated factor</fullName>
    </submittedName>
</protein>
<evidence type="ECO:0000256" key="1">
    <source>
        <dbReference type="ARBA" id="ARBA00004123"/>
    </source>
</evidence>
<keyword evidence="3" id="KW-0539">Nucleus</keyword>
<dbReference type="EMBL" id="JABAYA010000036">
    <property type="protein sequence ID" value="KAF7728496.1"/>
    <property type="molecule type" value="Genomic_DNA"/>
</dbReference>
<reference evidence="5" key="1">
    <citation type="submission" date="2020-01" db="EMBL/GenBank/DDBJ databases">
        <title>Genome Sequencing of Three Apophysomyces-Like Fungal Strains Confirms a Novel Fungal Genus in the Mucoromycota with divergent Burkholderia-like Endosymbiotic Bacteria.</title>
        <authorList>
            <person name="Stajich J.E."/>
            <person name="Macias A.M."/>
            <person name="Carter-House D."/>
            <person name="Lovett B."/>
            <person name="Kasson L.R."/>
            <person name="Berry K."/>
            <person name="Grigoriev I."/>
            <person name="Chang Y."/>
            <person name="Spatafora J."/>
            <person name="Kasson M.T."/>
        </authorList>
    </citation>
    <scope>NUCLEOTIDE SEQUENCE</scope>
    <source>
        <strain evidence="5">NRRL A-21654</strain>
    </source>
</reference>
<dbReference type="InterPro" id="IPR007133">
    <property type="entry name" value="RNA_pol_II-assoc_Paf1"/>
</dbReference>
<feature type="compositionally biased region" description="Basic and acidic residues" evidence="4">
    <location>
        <begin position="223"/>
        <end position="237"/>
    </location>
</feature>
<comment type="similarity">
    <text evidence="2">Belongs to the PAF1 family.</text>
</comment>
<dbReference type="PANTHER" id="PTHR23188:SF12">
    <property type="entry name" value="RNA POLYMERASE II-ASSOCIATED FACTOR 1 HOMOLOG"/>
    <property type="match status" value="1"/>
</dbReference>